<comment type="similarity">
    <text evidence="2 10">Belongs to the mitochondrial carrier (TC 2.A.29) family.</text>
</comment>
<gene>
    <name evidence="11" type="ORF">CAPTEDRAFT_226268</name>
</gene>
<evidence type="ECO:0000256" key="3">
    <source>
        <dbReference type="ARBA" id="ARBA00022692"/>
    </source>
</evidence>
<dbReference type="Gene3D" id="1.50.40.10">
    <property type="entry name" value="Mitochondrial carrier domain"/>
    <property type="match status" value="1"/>
</dbReference>
<organism evidence="11">
    <name type="scientific">Capitella teleta</name>
    <name type="common">Polychaete worm</name>
    <dbReference type="NCBI Taxonomy" id="283909"/>
    <lineage>
        <taxon>Eukaryota</taxon>
        <taxon>Metazoa</taxon>
        <taxon>Spiralia</taxon>
        <taxon>Lophotrochozoa</taxon>
        <taxon>Annelida</taxon>
        <taxon>Polychaeta</taxon>
        <taxon>Sedentaria</taxon>
        <taxon>Scolecida</taxon>
        <taxon>Capitellidae</taxon>
        <taxon>Capitella</taxon>
    </lineage>
</organism>
<keyword evidence="4" id="KW-0677">Repeat</keyword>
<dbReference type="OrthoDB" id="10253709at2759"/>
<evidence type="ECO:0000256" key="5">
    <source>
        <dbReference type="ARBA" id="ARBA00022787"/>
    </source>
</evidence>
<proteinExistence type="inferred from homology"/>
<dbReference type="GO" id="GO:0005741">
    <property type="term" value="C:mitochondrial outer membrane"/>
    <property type="evidence" value="ECO:0007669"/>
    <property type="project" value="UniProtKB-SubCell"/>
</dbReference>
<keyword evidence="3 9" id="KW-0812">Transmembrane</keyword>
<feature type="repeat" description="Solcar" evidence="9">
    <location>
        <begin position="1"/>
        <end position="97"/>
    </location>
</feature>
<evidence type="ECO:0008006" key="14">
    <source>
        <dbReference type="Google" id="ProtNLM"/>
    </source>
</evidence>
<name>R7TP39_CAPTE</name>
<keyword evidence="6" id="KW-1133">Transmembrane helix</keyword>
<keyword evidence="7" id="KW-0496">Mitochondrion</keyword>
<dbReference type="Proteomes" id="UP000014760">
    <property type="component" value="Unassembled WGS sequence"/>
</dbReference>
<dbReference type="SUPFAM" id="SSF103506">
    <property type="entry name" value="Mitochondrial carrier"/>
    <property type="match status" value="1"/>
</dbReference>
<reference evidence="13" key="1">
    <citation type="submission" date="2012-12" db="EMBL/GenBank/DDBJ databases">
        <authorList>
            <person name="Hellsten U."/>
            <person name="Grimwood J."/>
            <person name="Chapman J.A."/>
            <person name="Shapiro H."/>
            <person name="Aerts A."/>
            <person name="Otillar R.P."/>
            <person name="Terry A.Y."/>
            <person name="Boore J.L."/>
            <person name="Simakov O."/>
            <person name="Marletaz F."/>
            <person name="Cho S.-J."/>
            <person name="Edsinger-Gonzales E."/>
            <person name="Havlak P."/>
            <person name="Kuo D.-H."/>
            <person name="Larsson T."/>
            <person name="Lv J."/>
            <person name="Arendt D."/>
            <person name="Savage R."/>
            <person name="Osoegawa K."/>
            <person name="de Jong P."/>
            <person name="Lindberg D.R."/>
            <person name="Seaver E.C."/>
            <person name="Weisblat D.A."/>
            <person name="Putnam N.H."/>
            <person name="Grigoriev I.V."/>
            <person name="Rokhsar D.S."/>
        </authorList>
    </citation>
    <scope>NUCLEOTIDE SEQUENCE</scope>
    <source>
        <strain evidence="13">I ESC-2004</strain>
    </source>
</reference>
<evidence type="ECO:0000313" key="12">
    <source>
        <dbReference type="EnsemblMetazoa" id="CapteP226268"/>
    </source>
</evidence>
<evidence type="ECO:0000256" key="2">
    <source>
        <dbReference type="ARBA" id="ARBA00006375"/>
    </source>
</evidence>
<dbReference type="HOGENOM" id="CLU_058300_2_0_1"/>
<evidence type="ECO:0000313" key="13">
    <source>
        <dbReference type="Proteomes" id="UP000014760"/>
    </source>
</evidence>
<evidence type="ECO:0000256" key="8">
    <source>
        <dbReference type="ARBA" id="ARBA00023136"/>
    </source>
</evidence>
<reference evidence="12" key="3">
    <citation type="submission" date="2015-06" db="UniProtKB">
        <authorList>
            <consortium name="EnsemblMetazoa"/>
        </authorList>
    </citation>
    <scope>IDENTIFICATION</scope>
</reference>
<dbReference type="EnsemblMetazoa" id="CapteT226268">
    <property type="protein sequence ID" value="CapteP226268"/>
    <property type="gene ID" value="CapteG226268"/>
</dbReference>
<reference evidence="11 13" key="2">
    <citation type="journal article" date="2013" name="Nature">
        <title>Insights into bilaterian evolution from three spiralian genomes.</title>
        <authorList>
            <person name="Simakov O."/>
            <person name="Marletaz F."/>
            <person name="Cho S.J."/>
            <person name="Edsinger-Gonzales E."/>
            <person name="Havlak P."/>
            <person name="Hellsten U."/>
            <person name="Kuo D.H."/>
            <person name="Larsson T."/>
            <person name="Lv J."/>
            <person name="Arendt D."/>
            <person name="Savage R."/>
            <person name="Osoegawa K."/>
            <person name="de Jong P."/>
            <person name="Grimwood J."/>
            <person name="Chapman J.A."/>
            <person name="Shapiro H."/>
            <person name="Aerts A."/>
            <person name="Otillar R.P."/>
            <person name="Terry A.Y."/>
            <person name="Boore J.L."/>
            <person name="Grigoriev I.V."/>
            <person name="Lindberg D.R."/>
            <person name="Seaver E.C."/>
            <person name="Weisblat D.A."/>
            <person name="Putnam N.H."/>
            <person name="Rokhsar D.S."/>
        </authorList>
    </citation>
    <scope>NUCLEOTIDE SEQUENCE</scope>
    <source>
        <strain evidence="11 13">I ESC-2004</strain>
    </source>
</reference>
<sequence length="313" mass="33653">MEGIAQGILGAGVTAAFHPVTLTKVLIQIGHEPVAPSPGTSIFGRKVLCYPNLFKYLGHIRKQDGFFGMYRGLMPRLAGGLIGTYVTASVSVQLKGGTNNLNLPPTKDEVDGDEEPSALAGIQTMAKNTSVEVLARCAGVIVSQPFHVIMVRSMGQFVGGETAYSGLFSSIAEIYHHDGILGFFSGLVPRILGEVITIWLANTLTYLVNTHIVHKAPGGTDFKNYTGAIFSLMVTQLTYPFNVVSNNLAISGSGLAAGQPPNMPVYTNWLDCWRHLSLHRNLKRGSSLFMRQFTGPTITLHDGSLAMAGVRFS</sequence>
<dbReference type="EMBL" id="AMQN01002413">
    <property type="status" value="NOT_ANNOTATED_CDS"/>
    <property type="molecule type" value="Genomic_DNA"/>
</dbReference>
<keyword evidence="13" id="KW-1185">Reference proteome</keyword>
<dbReference type="PANTHER" id="PTHR10780:SF18">
    <property type="entry name" value="LD43650P"/>
    <property type="match status" value="1"/>
</dbReference>
<evidence type="ECO:0000256" key="9">
    <source>
        <dbReference type="PROSITE-ProRule" id="PRU00282"/>
    </source>
</evidence>
<evidence type="ECO:0000256" key="1">
    <source>
        <dbReference type="ARBA" id="ARBA00004374"/>
    </source>
</evidence>
<feature type="repeat" description="Solcar" evidence="9">
    <location>
        <begin position="123"/>
        <end position="211"/>
    </location>
</feature>
<dbReference type="EMBL" id="KB309137">
    <property type="protein sequence ID" value="ELT95424.1"/>
    <property type="molecule type" value="Genomic_DNA"/>
</dbReference>
<evidence type="ECO:0000313" key="11">
    <source>
        <dbReference type="EMBL" id="ELT95424.1"/>
    </source>
</evidence>
<protein>
    <recommendedName>
        <fullName evidence="14">Mitochondrial carrier homolog 2</fullName>
    </recommendedName>
</protein>
<dbReference type="EMBL" id="AMQN01002415">
    <property type="status" value="NOT_ANNOTATED_CDS"/>
    <property type="molecule type" value="Genomic_DNA"/>
</dbReference>
<evidence type="ECO:0000256" key="4">
    <source>
        <dbReference type="ARBA" id="ARBA00022737"/>
    </source>
</evidence>
<dbReference type="FunCoup" id="R7TP39">
    <property type="interactions" value="1521"/>
</dbReference>
<evidence type="ECO:0000256" key="10">
    <source>
        <dbReference type="RuleBase" id="RU000488"/>
    </source>
</evidence>
<accession>R7TP39</accession>
<dbReference type="PANTHER" id="PTHR10780">
    <property type="entry name" value="MITOCHONDRIAL CARRIER HOMOLOG"/>
    <property type="match status" value="1"/>
</dbReference>
<evidence type="ECO:0000256" key="6">
    <source>
        <dbReference type="ARBA" id="ARBA00022989"/>
    </source>
</evidence>
<dbReference type="STRING" id="283909.R7TP39"/>
<evidence type="ECO:0000256" key="7">
    <source>
        <dbReference type="ARBA" id="ARBA00023128"/>
    </source>
</evidence>
<keyword evidence="5" id="KW-1000">Mitochondrion outer membrane</keyword>
<dbReference type="InterPro" id="IPR018108">
    <property type="entry name" value="MCP_transmembrane"/>
</dbReference>
<keyword evidence="8 9" id="KW-0472">Membrane</keyword>
<comment type="subcellular location">
    <subcellularLocation>
        <location evidence="1">Mitochondrion outer membrane</location>
        <topology evidence="1">Multi-pass membrane protein</topology>
    </subcellularLocation>
</comment>
<dbReference type="PROSITE" id="PS50920">
    <property type="entry name" value="SOLCAR"/>
    <property type="match status" value="2"/>
</dbReference>
<dbReference type="Pfam" id="PF00153">
    <property type="entry name" value="Mito_carr"/>
    <property type="match status" value="2"/>
</dbReference>
<dbReference type="EMBL" id="AMQN01002414">
    <property type="status" value="NOT_ANNOTATED_CDS"/>
    <property type="molecule type" value="Genomic_DNA"/>
</dbReference>
<dbReference type="AlphaFoldDB" id="R7TP39"/>
<keyword evidence="10" id="KW-0813">Transport</keyword>
<dbReference type="InterPro" id="IPR023395">
    <property type="entry name" value="MCP_dom_sf"/>
</dbReference>
<dbReference type="OMA" id="HPFHVIA"/>